<accession>A0A923SHX5</accession>
<dbReference type="Proteomes" id="UP000641454">
    <property type="component" value="Unassembled WGS sequence"/>
</dbReference>
<dbReference type="InterPro" id="IPR000182">
    <property type="entry name" value="GNAT_dom"/>
</dbReference>
<dbReference type="CDD" id="cd04301">
    <property type="entry name" value="NAT_SF"/>
    <property type="match status" value="1"/>
</dbReference>
<proteinExistence type="predicted"/>
<dbReference type="SUPFAM" id="SSF55729">
    <property type="entry name" value="Acyl-CoA N-acyltransferases (Nat)"/>
    <property type="match status" value="1"/>
</dbReference>
<feature type="domain" description="N-acetyltransferase" evidence="1">
    <location>
        <begin position="7"/>
        <end position="142"/>
    </location>
</feature>
<comment type="caution">
    <text evidence="2">The sequence shown here is derived from an EMBL/GenBank/DDBJ whole genome shotgun (WGS) entry which is preliminary data.</text>
</comment>
<dbReference type="EMBL" id="JACRUL010000075">
    <property type="protein sequence ID" value="MBC5846134.1"/>
    <property type="molecule type" value="Genomic_DNA"/>
</dbReference>
<evidence type="ECO:0000259" key="1">
    <source>
        <dbReference type="PROSITE" id="PS51186"/>
    </source>
</evidence>
<evidence type="ECO:0000313" key="3">
    <source>
        <dbReference type="Proteomes" id="UP000641454"/>
    </source>
</evidence>
<keyword evidence="3" id="KW-1185">Reference proteome</keyword>
<reference evidence="2 3" key="1">
    <citation type="submission" date="2020-08" db="EMBL/GenBank/DDBJ databases">
        <title>Description of novel Flavobacterium F-392 isolate.</title>
        <authorList>
            <person name="Saticioglu I.B."/>
            <person name="Duman M."/>
            <person name="Altun S."/>
        </authorList>
    </citation>
    <scope>NUCLEOTIDE SEQUENCE [LARGE SCALE GENOMIC DNA]</scope>
    <source>
        <strain evidence="2 3">F-392</strain>
    </source>
</reference>
<gene>
    <name evidence="2" type="ORF">H8R25_17085</name>
</gene>
<dbReference type="AlphaFoldDB" id="A0A923SHX5"/>
<organism evidence="2 3">
    <name type="scientific">Flavobacterium muglaense</name>
    <dbReference type="NCBI Taxonomy" id="2764716"/>
    <lineage>
        <taxon>Bacteria</taxon>
        <taxon>Pseudomonadati</taxon>
        <taxon>Bacteroidota</taxon>
        <taxon>Flavobacteriia</taxon>
        <taxon>Flavobacteriales</taxon>
        <taxon>Flavobacteriaceae</taxon>
        <taxon>Flavobacterium</taxon>
    </lineage>
</organism>
<evidence type="ECO:0000313" key="2">
    <source>
        <dbReference type="EMBL" id="MBC5846134.1"/>
    </source>
</evidence>
<dbReference type="RefSeq" id="WP_187021487.1">
    <property type="nucleotide sequence ID" value="NZ_JACRUK010000073.1"/>
</dbReference>
<protein>
    <submittedName>
        <fullName evidence="2">GNAT family N-acetyltransferase</fullName>
    </submittedName>
</protein>
<dbReference type="Gene3D" id="3.40.630.30">
    <property type="match status" value="1"/>
</dbReference>
<dbReference type="PROSITE" id="PS51186">
    <property type="entry name" value="GNAT"/>
    <property type="match status" value="1"/>
</dbReference>
<dbReference type="GO" id="GO:0016747">
    <property type="term" value="F:acyltransferase activity, transferring groups other than amino-acyl groups"/>
    <property type="evidence" value="ECO:0007669"/>
    <property type="project" value="InterPro"/>
</dbReference>
<sequence>MAPIKIAVTDQEIRMCWEALYALRPMLDSETFVDQIKEMQNEGYTLLYQFEGNKVISIAGYRIYTMLYSGKMLYIDDLSTLEEARGKGYATLLLQHLYQIAAHENCKAVHLDSGHVRTTAHKLYLKEDFTISAFHFSKPINS</sequence>
<name>A0A923SHX5_9FLAO</name>
<dbReference type="Pfam" id="PF00583">
    <property type="entry name" value="Acetyltransf_1"/>
    <property type="match status" value="1"/>
</dbReference>
<dbReference type="InterPro" id="IPR016181">
    <property type="entry name" value="Acyl_CoA_acyltransferase"/>
</dbReference>